<dbReference type="SUPFAM" id="SSF53474">
    <property type="entry name" value="alpha/beta-Hydrolases"/>
    <property type="match status" value="1"/>
</dbReference>
<comment type="caution">
    <text evidence="2">The sequence shown here is derived from an EMBL/GenBank/DDBJ whole genome shotgun (WGS) entry which is preliminary data.</text>
</comment>
<evidence type="ECO:0000313" key="3">
    <source>
        <dbReference type="Proteomes" id="UP001595867"/>
    </source>
</evidence>
<dbReference type="InterPro" id="IPR029058">
    <property type="entry name" value="AB_hydrolase_fold"/>
</dbReference>
<dbReference type="Gene3D" id="3.40.50.1820">
    <property type="entry name" value="alpha/beta hydrolase"/>
    <property type="match status" value="1"/>
</dbReference>
<protein>
    <submittedName>
        <fullName evidence="2">Alpha/beta hydrolase</fullName>
    </submittedName>
</protein>
<keyword evidence="2" id="KW-0378">Hydrolase</keyword>
<sequence>MDTAYVLMHSPLVGPSTWGPVARRLPNAVVPSFLHLADAEPPFWPLVAATVAEAAGRLPRDTAVVLVAHSNAGRFMPVVVEAVDRTVEACVFVDASLPARRGMTPGVSPALLETARRKADGGRLPPWSQWWDQEEIARMFPDPQTMRAICEEQPRLPLSFFEQPIPVPDGWDERPCAFLTFREDRTGSNDAAEDATEGDDPKVRDARERGWPVASLPGRHLHQLVDPDAVAEAIRKLSHSR</sequence>
<organism evidence="2 3">
    <name type="scientific">Actinoplanes subglobosus</name>
    <dbReference type="NCBI Taxonomy" id="1547892"/>
    <lineage>
        <taxon>Bacteria</taxon>
        <taxon>Bacillati</taxon>
        <taxon>Actinomycetota</taxon>
        <taxon>Actinomycetes</taxon>
        <taxon>Micromonosporales</taxon>
        <taxon>Micromonosporaceae</taxon>
        <taxon>Actinoplanes</taxon>
    </lineage>
</organism>
<evidence type="ECO:0000256" key="1">
    <source>
        <dbReference type="SAM" id="MobiDB-lite"/>
    </source>
</evidence>
<dbReference type="GO" id="GO:0016787">
    <property type="term" value="F:hydrolase activity"/>
    <property type="evidence" value="ECO:0007669"/>
    <property type="project" value="UniProtKB-KW"/>
</dbReference>
<proteinExistence type="predicted"/>
<dbReference type="RefSeq" id="WP_378069283.1">
    <property type="nucleotide sequence ID" value="NZ_JBHSBL010000019.1"/>
</dbReference>
<keyword evidence="3" id="KW-1185">Reference proteome</keyword>
<gene>
    <name evidence="2" type="ORF">ACFO0C_25935</name>
</gene>
<name>A0ABV8J175_9ACTN</name>
<evidence type="ECO:0000313" key="2">
    <source>
        <dbReference type="EMBL" id="MFC4068383.1"/>
    </source>
</evidence>
<dbReference type="Proteomes" id="UP001595867">
    <property type="component" value="Unassembled WGS sequence"/>
</dbReference>
<reference evidence="3" key="1">
    <citation type="journal article" date="2019" name="Int. J. Syst. Evol. Microbiol.">
        <title>The Global Catalogue of Microorganisms (GCM) 10K type strain sequencing project: providing services to taxonomists for standard genome sequencing and annotation.</title>
        <authorList>
            <consortium name="The Broad Institute Genomics Platform"/>
            <consortium name="The Broad Institute Genome Sequencing Center for Infectious Disease"/>
            <person name="Wu L."/>
            <person name="Ma J."/>
        </authorList>
    </citation>
    <scope>NUCLEOTIDE SEQUENCE [LARGE SCALE GENOMIC DNA]</scope>
    <source>
        <strain evidence="3">TBRC 5832</strain>
    </source>
</reference>
<dbReference type="EMBL" id="JBHSBL010000019">
    <property type="protein sequence ID" value="MFC4068383.1"/>
    <property type="molecule type" value="Genomic_DNA"/>
</dbReference>
<accession>A0ABV8J175</accession>
<feature type="region of interest" description="Disordered" evidence="1">
    <location>
        <begin position="182"/>
        <end position="205"/>
    </location>
</feature>